<feature type="chain" id="PRO_5020436548" evidence="1">
    <location>
        <begin position="19"/>
        <end position="269"/>
    </location>
</feature>
<keyword evidence="1" id="KW-0732">Signal</keyword>
<comment type="caution">
    <text evidence="3">The sequence shown here is derived from an EMBL/GenBank/DDBJ whole genome shotgun (WGS) entry which is preliminary data.</text>
</comment>
<feature type="domain" description="M23ase beta-sheet core" evidence="2">
    <location>
        <begin position="139"/>
        <end position="234"/>
    </location>
</feature>
<dbReference type="Pfam" id="PF01551">
    <property type="entry name" value="Peptidase_M23"/>
    <property type="match status" value="1"/>
</dbReference>
<organism evidence="3 4">
    <name type="scientific">Flaviaesturariibacter flavus</name>
    <dbReference type="NCBI Taxonomy" id="2502780"/>
    <lineage>
        <taxon>Bacteria</taxon>
        <taxon>Pseudomonadati</taxon>
        <taxon>Bacteroidota</taxon>
        <taxon>Chitinophagia</taxon>
        <taxon>Chitinophagales</taxon>
        <taxon>Chitinophagaceae</taxon>
        <taxon>Flaviaestuariibacter</taxon>
    </lineage>
</organism>
<accession>A0A4V2NWW8</accession>
<dbReference type="Gene3D" id="2.70.70.10">
    <property type="entry name" value="Glucose Permease (Domain IIA)"/>
    <property type="match status" value="1"/>
</dbReference>
<reference evidence="3 4" key="1">
    <citation type="submission" date="2019-03" db="EMBL/GenBank/DDBJ databases">
        <authorList>
            <person name="Kim M.K.M."/>
        </authorList>
    </citation>
    <scope>NUCLEOTIDE SEQUENCE [LARGE SCALE GENOMIC DNA]</scope>
    <source>
        <strain evidence="3 4">17J68-12</strain>
    </source>
</reference>
<dbReference type="EMBL" id="SJZI01000002">
    <property type="protein sequence ID" value="TCJ18962.1"/>
    <property type="molecule type" value="Genomic_DNA"/>
</dbReference>
<dbReference type="PANTHER" id="PTHR21666:SF294">
    <property type="entry name" value="PEPTIDASE M23"/>
    <property type="match status" value="1"/>
</dbReference>
<dbReference type="CDD" id="cd12797">
    <property type="entry name" value="M23_peptidase"/>
    <property type="match status" value="1"/>
</dbReference>
<name>A0A4V2NWW8_9BACT</name>
<keyword evidence="4" id="KW-1185">Reference proteome</keyword>
<dbReference type="OrthoDB" id="9809488at2"/>
<feature type="signal peptide" evidence="1">
    <location>
        <begin position="1"/>
        <end position="18"/>
    </location>
</feature>
<dbReference type="AlphaFoldDB" id="A0A4V2NWW8"/>
<evidence type="ECO:0000256" key="1">
    <source>
        <dbReference type="SAM" id="SignalP"/>
    </source>
</evidence>
<dbReference type="Proteomes" id="UP000295334">
    <property type="component" value="Unassembled WGS sequence"/>
</dbReference>
<dbReference type="GO" id="GO:0004222">
    <property type="term" value="F:metalloendopeptidase activity"/>
    <property type="evidence" value="ECO:0007669"/>
    <property type="project" value="TreeGrafter"/>
</dbReference>
<dbReference type="InterPro" id="IPR011055">
    <property type="entry name" value="Dup_hybrid_motif"/>
</dbReference>
<dbReference type="PANTHER" id="PTHR21666">
    <property type="entry name" value="PEPTIDASE-RELATED"/>
    <property type="match status" value="1"/>
</dbReference>
<evidence type="ECO:0000313" key="4">
    <source>
        <dbReference type="Proteomes" id="UP000295334"/>
    </source>
</evidence>
<protein>
    <submittedName>
        <fullName evidence="3">M23 family metallopeptidase</fullName>
    </submittedName>
</protein>
<dbReference type="InterPro" id="IPR050570">
    <property type="entry name" value="Cell_wall_metabolism_enzyme"/>
</dbReference>
<sequence length="269" mass="29840">MKIAFALLILLQASAATAQQLKVYHTRLPDGGYTLYVSNPELYPVSIRYEFSNTGLRFSEGGRSQFVAPPRTDSFRIGVLTPVSANTSWSMAYRYFTAMGDVSPAARSRDHVYDLPYAKDAAYQIFQGYNGVFSHAGENALDFSMPEGTEILAVREGTVVQVVQENDRSCATADCKKYNNYITILHPDGTFAHYAHIRKNGATVKPGDSVKTGDRIAYSGNVGWSSGPHLHLVIFSAGFDRWNTLPVRFRVEEGRPALLREGVTYSRAY</sequence>
<dbReference type="InterPro" id="IPR016047">
    <property type="entry name" value="M23ase_b-sheet_dom"/>
</dbReference>
<gene>
    <name evidence="3" type="ORF">EPD60_00685</name>
</gene>
<proteinExistence type="predicted"/>
<dbReference type="RefSeq" id="WP_131445756.1">
    <property type="nucleotide sequence ID" value="NZ_SJZI01000002.1"/>
</dbReference>
<evidence type="ECO:0000313" key="3">
    <source>
        <dbReference type="EMBL" id="TCJ18962.1"/>
    </source>
</evidence>
<dbReference type="SUPFAM" id="SSF51261">
    <property type="entry name" value="Duplicated hybrid motif"/>
    <property type="match status" value="1"/>
</dbReference>
<evidence type="ECO:0000259" key="2">
    <source>
        <dbReference type="Pfam" id="PF01551"/>
    </source>
</evidence>